<evidence type="ECO:0000256" key="1">
    <source>
        <dbReference type="ARBA" id="ARBA00004141"/>
    </source>
</evidence>
<feature type="transmembrane region" description="Helical" evidence="9">
    <location>
        <begin position="646"/>
        <end position="670"/>
    </location>
</feature>
<dbReference type="InterPro" id="IPR013525">
    <property type="entry name" value="ABC2_TM"/>
</dbReference>
<dbReference type="InterPro" id="IPR003593">
    <property type="entry name" value="AAA+_ATPase"/>
</dbReference>
<keyword evidence="5" id="KW-0547">Nucleotide-binding</keyword>
<evidence type="ECO:0000256" key="3">
    <source>
        <dbReference type="ARBA" id="ARBA00022448"/>
    </source>
</evidence>
<dbReference type="PROSITE" id="PS00211">
    <property type="entry name" value="ABC_TRANSPORTER_1"/>
    <property type="match status" value="1"/>
</dbReference>
<evidence type="ECO:0000256" key="9">
    <source>
        <dbReference type="SAM" id="Phobius"/>
    </source>
</evidence>
<evidence type="ECO:0000256" key="8">
    <source>
        <dbReference type="ARBA" id="ARBA00023136"/>
    </source>
</evidence>
<evidence type="ECO:0000313" key="11">
    <source>
        <dbReference type="EMBL" id="CAG5077998.1"/>
    </source>
</evidence>
<evidence type="ECO:0000259" key="10">
    <source>
        <dbReference type="PROSITE" id="PS50893"/>
    </source>
</evidence>
<accession>A0ABN7RLE5</accession>
<evidence type="ECO:0000256" key="6">
    <source>
        <dbReference type="ARBA" id="ARBA00022840"/>
    </source>
</evidence>
<dbReference type="InterPro" id="IPR017871">
    <property type="entry name" value="ABC_transporter-like_CS"/>
</dbReference>
<dbReference type="InterPro" id="IPR043926">
    <property type="entry name" value="ABCG_dom"/>
</dbReference>
<organism evidence="11 12">
    <name type="scientific">Oikopleura dioica</name>
    <name type="common">Tunicate</name>
    <dbReference type="NCBI Taxonomy" id="34765"/>
    <lineage>
        <taxon>Eukaryota</taxon>
        <taxon>Metazoa</taxon>
        <taxon>Chordata</taxon>
        <taxon>Tunicata</taxon>
        <taxon>Appendicularia</taxon>
        <taxon>Copelata</taxon>
        <taxon>Oikopleuridae</taxon>
        <taxon>Oikopleura</taxon>
    </lineage>
</organism>
<feature type="domain" description="ABC transporter" evidence="10">
    <location>
        <begin position="47"/>
        <end position="290"/>
    </location>
</feature>
<feature type="transmembrane region" description="Helical" evidence="9">
    <location>
        <begin position="423"/>
        <end position="441"/>
    </location>
</feature>
<keyword evidence="7 9" id="KW-1133">Transmembrane helix</keyword>
<dbReference type="Gene3D" id="3.40.50.300">
    <property type="entry name" value="P-loop containing nucleotide triphosphate hydrolases"/>
    <property type="match status" value="1"/>
</dbReference>
<feature type="transmembrane region" description="Helical" evidence="9">
    <location>
        <begin position="386"/>
        <end position="403"/>
    </location>
</feature>
<comment type="similarity">
    <text evidence="2">Belongs to the ABC transporter superfamily. ABCG family. Eye pigment precursor importer (TC 3.A.1.204) subfamily.</text>
</comment>
<sequence>MGTGEDSEMKVGTVNYAFDGGENSEKNETSFGIEGAAGTSKRRGVQLDWKDLTVTGTQNKQAKTILHNVSGSAKPGTLMAIMGSSGAGKSTLMNTLTRRNINGLTITGKVEVSGVSLGEDISHISAYIQQNDVFIGALTVEEHLRFHARLKLSKKSKSFQEDKIKEVIRIMGLQKCAKTVIGTPGLSKTISGGEMKRLSIASEILVDPPIIFADEPTSGLDSYLASAVCQTLKDLARNGTTVLCTIHQPSSEIFDIFDSLLLLSMGRCVYLGPKNEAKTFFQSIGNPCRENYNPADHYIWETSVLEGKEEESKTKILKIWENFNSSNYRRQIEGGQVESIKSDPLVADVTKEAKANKANWFVSFYMLLWRALISQYRDKSTAGMKFGQNIGTAIIVGLVYLRIPWNANDNPYDQTDVFNINGAIFSAVCSFSFAYLFLVVFSFPRMKVVLRREYYDGLYPLFIAFLTESAAGLPFLFAMPFIFLGIQYCMIGLFPSWSAFWAMYLTCIMIALSATGYGYMISAIAPTIEAANAIAPPLMVPLLLFGGFFLQSDSVPPWFIWLKYISWFYYGAENLYVAQWRDGGFCGLSRQTNILAGFFRAAAQNASECAPTSFNDCCEYQIKDPLISFVDGSYVLETYSYKEEHWWRNIGCLVGLAVGFRLLAYCILAFKFRASNR</sequence>
<dbReference type="InterPro" id="IPR027417">
    <property type="entry name" value="P-loop_NTPase"/>
</dbReference>
<gene>
    <name evidence="11" type="ORF">OKIOD_LOCUS423</name>
</gene>
<name>A0ABN7RLE5_OIKDI</name>
<keyword evidence="4 9" id="KW-0812">Transmembrane</keyword>
<comment type="subcellular location">
    <subcellularLocation>
        <location evidence="1">Membrane</location>
        <topology evidence="1">Multi-pass membrane protein</topology>
    </subcellularLocation>
</comment>
<evidence type="ECO:0000256" key="5">
    <source>
        <dbReference type="ARBA" id="ARBA00022741"/>
    </source>
</evidence>
<feature type="transmembrane region" description="Helical" evidence="9">
    <location>
        <begin position="531"/>
        <end position="550"/>
    </location>
</feature>
<dbReference type="SMART" id="SM00382">
    <property type="entry name" value="AAA"/>
    <property type="match status" value="1"/>
</dbReference>
<keyword evidence="3" id="KW-0813">Transport</keyword>
<dbReference type="CDD" id="cd03213">
    <property type="entry name" value="ABCG_EPDR"/>
    <property type="match status" value="1"/>
</dbReference>
<dbReference type="InterPro" id="IPR050352">
    <property type="entry name" value="ABCG_transporters"/>
</dbReference>
<dbReference type="PANTHER" id="PTHR48041:SF139">
    <property type="entry name" value="PROTEIN SCARLET"/>
    <property type="match status" value="1"/>
</dbReference>
<dbReference type="InterPro" id="IPR010929">
    <property type="entry name" value="PDR_CDR_ABC"/>
</dbReference>
<evidence type="ECO:0000256" key="4">
    <source>
        <dbReference type="ARBA" id="ARBA00022692"/>
    </source>
</evidence>
<feature type="transmembrane region" description="Helical" evidence="9">
    <location>
        <begin position="461"/>
        <end position="486"/>
    </location>
</feature>
<keyword evidence="8 9" id="KW-0472">Membrane</keyword>
<protein>
    <submittedName>
        <fullName evidence="11">Oidioi.mRNA.OKI2018_I69.PAR.g8865.t1.cds</fullName>
    </submittedName>
</protein>
<dbReference type="PROSITE" id="PS50893">
    <property type="entry name" value="ABC_TRANSPORTER_2"/>
    <property type="match status" value="1"/>
</dbReference>
<dbReference type="EMBL" id="OU015568">
    <property type="protein sequence ID" value="CAG5077998.1"/>
    <property type="molecule type" value="Genomic_DNA"/>
</dbReference>
<dbReference type="SUPFAM" id="SSF52540">
    <property type="entry name" value="P-loop containing nucleoside triphosphate hydrolases"/>
    <property type="match status" value="1"/>
</dbReference>
<dbReference type="InterPro" id="IPR003439">
    <property type="entry name" value="ABC_transporter-like_ATP-bd"/>
</dbReference>
<reference evidence="11 12" key="1">
    <citation type="submission" date="2021-04" db="EMBL/GenBank/DDBJ databases">
        <authorList>
            <person name="Bliznina A."/>
        </authorList>
    </citation>
    <scope>NUCLEOTIDE SEQUENCE [LARGE SCALE GENOMIC DNA]</scope>
</reference>
<dbReference type="Pfam" id="PF01061">
    <property type="entry name" value="ABC2_membrane"/>
    <property type="match status" value="1"/>
</dbReference>
<keyword evidence="6" id="KW-0067">ATP-binding</keyword>
<evidence type="ECO:0000313" key="12">
    <source>
        <dbReference type="Proteomes" id="UP001158576"/>
    </source>
</evidence>
<dbReference type="PANTHER" id="PTHR48041">
    <property type="entry name" value="ABC TRANSPORTER G FAMILY MEMBER 28"/>
    <property type="match status" value="1"/>
</dbReference>
<keyword evidence="12" id="KW-1185">Reference proteome</keyword>
<dbReference type="Pfam" id="PF06422">
    <property type="entry name" value="PDR_CDR"/>
    <property type="match status" value="1"/>
</dbReference>
<proteinExistence type="inferred from homology"/>
<dbReference type="Pfam" id="PF19055">
    <property type="entry name" value="ABC2_membrane_7"/>
    <property type="match status" value="1"/>
</dbReference>
<feature type="transmembrane region" description="Helical" evidence="9">
    <location>
        <begin position="498"/>
        <end position="519"/>
    </location>
</feature>
<evidence type="ECO:0000256" key="7">
    <source>
        <dbReference type="ARBA" id="ARBA00022989"/>
    </source>
</evidence>
<evidence type="ECO:0000256" key="2">
    <source>
        <dbReference type="ARBA" id="ARBA00005814"/>
    </source>
</evidence>
<dbReference type="Pfam" id="PF00005">
    <property type="entry name" value="ABC_tran"/>
    <property type="match status" value="1"/>
</dbReference>
<dbReference type="Proteomes" id="UP001158576">
    <property type="component" value="Chromosome PAR"/>
</dbReference>